<dbReference type="EMBL" id="JACASE010000011">
    <property type="protein sequence ID" value="KAF6427929.1"/>
    <property type="molecule type" value="Genomic_DNA"/>
</dbReference>
<evidence type="ECO:0000313" key="2">
    <source>
        <dbReference type="EMBL" id="KAF6427929.1"/>
    </source>
</evidence>
<keyword evidence="3" id="KW-1185">Reference proteome</keyword>
<protein>
    <submittedName>
        <fullName evidence="2">Uncharacterized protein</fullName>
    </submittedName>
</protein>
<reference evidence="2 3" key="1">
    <citation type="journal article" date="2020" name="Nature">
        <title>Six reference-quality genomes reveal evolution of bat adaptations.</title>
        <authorList>
            <person name="Jebb D."/>
            <person name="Huang Z."/>
            <person name="Pippel M."/>
            <person name="Hughes G.M."/>
            <person name="Lavrichenko K."/>
            <person name="Devanna P."/>
            <person name="Winkler S."/>
            <person name="Jermiin L.S."/>
            <person name="Skirmuntt E.C."/>
            <person name="Katzourakis A."/>
            <person name="Burkitt-Gray L."/>
            <person name="Ray D.A."/>
            <person name="Sullivan K.A.M."/>
            <person name="Roscito J.G."/>
            <person name="Kirilenko B.M."/>
            <person name="Davalos L.M."/>
            <person name="Corthals A.P."/>
            <person name="Power M.L."/>
            <person name="Jones G."/>
            <person name="Ransome R.D."/>
            <person name="Dechmann D.K.N."/>
            <person name="Locatelli A.G."/>
            <person name="Puechmaille S.J."/>
            <person name="Fedrigo O."/>
            <person name="Jarvis E.D."/>
            <person name="Hiller M."/>
            <person name="Vernes S.C."/>
            <person name="Myers E.W."/>
            <person name="Teeling E.C."/>
        </authorList>
    </citation>
    <scope>NUCLEOTIDE SEQUENCE [LARGE SCALE GENOMIC DNA]</scope>
    <source>
        <strain evidence="2">MRouAeg1</strain>
        <tissue evidence="2">Muscle</tissue>
    </source>
</reference>
<feature type="compositionally biased region" description="Basic residues" evidence="1">
    <location>
        <begin position="20"/>
        <end position="41"/>
    </location>
</feature>
<accession>A0A7J8DY30</accession>
<feature type="region of interest" description="Disordered" evidence="1">
    <location>
        <begin position="18"/>
        <end position="41"/>
    </location>
</feature>
<organism evidence="2 3">
    <name type="scientific">Rousettus aegyptiacus</name>
    <name type="common">Egyptian fruit bat</name>
    <name type="synonym">Pteropus aegyptiacus</name>
    <dbReference type="NCBI Taxonomy" id="9407"/>
    <lineage>
        <taxon>Eukaryota</taxon>
        <taxon>Metazoa</taxon>
        <taxon>Chordata</taxon>
        <taxon>Craniata</taxon>
        <taxon>Vertebrata</taxon>
        <taxon>Euteleostomi</taxon>
        <taxon>Mammalia</taxon>
        <taxon>Eutheria</taxon>
        <taxon>Laurasiatheria</taxon>
        <taxon>Chiroptera</taxon>
        <taxon>Yinpterochiroptera</taxon>
        <taxon>Pteropodoidea</taxon>
        <taxon>Pteropodidae</taxon>
        <taxon>Rousettinae</taxon>
        <taxon>Rousettus</taxon>
    </lineage>
</organism>
<dbReference type="Proteomes" id="UP000593571">
    <property type="component" value="Unassembled WGS sequence"/>
</dbReference>
<gene>
    <name evidence="2" type="ORF">HJG63_008397</name>
</gene>
<sequence length="128" mass="15554">MDFCELKMIYPYYSRYSHQRERKNKPHQRQKKNKNKNSTHIHTKVRGKDRIIIFVQPKRSQKKWGFLSKRITLFFPTHMRLFPTLIHFIRISNNVKYLSNEFSIIAFINNIVSKLKPGEFIHTHILQV</sequence>
<comment type="caution">
    <text evidence="2">The sequence shown here is derived from an EMBL/GenBank/DDBJ whole genome shotgun (WGS) entry which is preliminary data.</text>
</comment>
<evidence type="ECO:0000256" key="1">
    <source>
        <dbReference type="SAM" id="MobiDB-lite"/>
    </source>
</evidence>
<name>A0A7J8DY30_ROUAE</name>
<dbReference type="AlphaFoldDB" id="A0A7J8DY30"/>
<evidence type="ECO:0000313" key="3">
    <source>
        <dbReference type="Proteomes" id="UP000593571"/>
    </source>
</evidence>
<proteinExistence type="predicted"/>